<dbReference type="Gene3D" id="4.10.280.10">
    <property type="entry name" value="Helix-loop-helix DNA-binding domain"/>
    <property type="match status" value="1"/>
</dbReference>
<keyword evidence="2 4" id="KW-0805">Transcription regulation</keyword>
<sequence length="272" mass="29215">MDELVFPASSSSCPSPASFSTAGHHQEHEFVPCDFLEGWLGGDDDWPDLDEPPSGVTWGGEGSRSLRNDHHLSGEPPATALKRRGRKPASRNNTNSPALCHVEAERQRRDKLNRLFCELRAAVPTVSRMDKASVLADATSYIAQLRQRVQQLEAEAKKKAAAAAAALTTVVAPFSHSFIISGSGQQLGEKLEVRMVGTEAAALRLTTATAAVRHAPARLMLALQSLDLPVQHACVCLVGGVTVQDAVVEVPAALRDDRALRAALLHRLLRTG</sequence>
<reference evidence="8" key="1">
    <citation type="journal article" date="2019" name="BMC Genomics">
        <title>A new reference genome for Sorghum bicolor reveals high levels of sequence similarity between sweet and grain genotypes: implications for the genetics of sugar metabolism.</title>
        <authorList>
            <person name="Cooper E.A."/>
            <person name="Brenton Z.W."/>
            <person name="Flinn B.S."/>
            <person name="Jenkins J."/>
            <person name="Shu S."/>
            <person name="Flowers D."/>
            <person name="Luo F."/>
            <person name="Wang Y."/>
            <person name="Xia P."/>
            <person name="Barry K."/>
            <person name="Daum C."/>
            <person name="Lipzen A."/>
            <person name="Yoshinaga Y."/>
            <person name="Schmutz J."/>
            <person name="Saski C."/>
            <person name="Vermerris W."/>
            <person name="Kresovich S."/>
        </authorList>
    </citation>
    <scope>NUCLEOTIDE SEQUENCE</scope>
</reference>
<evidence type="ECO:0000256" key="1">
    <source>
        <dbReference type="ARBA" id="ARBA00005510"/>
    </source>
</evidence>
<feature type="coiled-coil region" evidence="5">
    <location>
        <begin position="135"/>
        <end position="162"/>
    </location>
</feature>
<proteinExistence type="inferred from homology"/>
<comment type="subcellular location">
    <subcellularLocation>
        <location evidence="4">Nucleus</location>
    </subcellularLocation>
</comment>
<dbReference type="GO" id="GO:0003700">
    <property type="term" value="F:DNA-binding transcription factor activity"/>
    <property type="evidence" value="ECO:0007669"/>
    <property type="project" value="InterPro"/>
</dbReference>
<dbReference type="SUPFAM" id="SSF47459">
    <property type="entry name" value="HLH, helix-loop-helix DNA-binding domain"/>
    <property type="match status" value="1"/>
</dbReference>
<evidence type="ECO:0000259" key="7">
    <source>
        <dbReference type="PROSITE" id="PS50888"/>
    </source>
</evidence>
<evidence type="ECO:0000313" key="9">
    <source>
        <dbReference type="Proteomes" id="UP000807115"/>
    </source>
</evidence>
<dbReference type="GO" id="GO:0046983">
    <property type="term" value="F:protein dimerization activity"/>
    <property type="evidence" value="ECO:0007669"/>
    <property type="project" value="InterPro"/>
</dbReference>
<feature type="region of interest" description="Disordered" evidence="6">
    <location>
        <begin position="1"/>
        <end position="22"/>
    </location>
</feature>
<accession>A0A921QLX9</accession>
<feature type="region of interest" description="Disordered" evidence="6">
    <location>
        <begin position="44"/>
        <end position="99"/>
    </location>
</feature>
<reference evidence="8" key="2">
    <citation type="submission" date="2020-10" db="EMBL/GenBank/DDBJ databases">
        <authorList>
            <person name="Cooper E.A."/>
            <person name="Brenton Z.W."/>
            <person name="Flinn B.S."/>
            <person name="Jenkins J."/>
            <person name="Shu S."/>
            <person name="Flowers D."/>
            <person name="Luo F."/>
            <person name="Wang Y."/>
            <person name="Xia P."/>
            <person name="Barry K."/>
            <person name="Daum C."/>
            <person name="Lipzen A."/>
            <person name="Yoshinaga Y."/>
            <person name="Schmutz J."/>
            <person name="Saski C."/>
            <person name="Vermerris W."/>
            <person name="Kresovich S."/>
        </authorList>
    </citation>
    <scope>NUCLEOTIDE SEQUENCE</scope>
</reference>
<dbReference type="AlphaFoldDB" id="A0A921QLX9"/>
<feature type="compositionally biased region" description="Low complexity" evidence="6">
    <location>
        <begin position="1"/>
        <end position="20"/>
    </location>
</feature>
<keyword evidence="3 4" id="KW-0804">Transcription</keyword>
<dbReference type="InterPro" id="IPR011598">
    <property type="entry name" value="bHLH_dom"/>
</dbReference>
<dbReference type="GO" id="GO:0005634">
    <property type="term" value="C:nucleus"/>
    <property type="evidence" value="ECO:0007669"/>
    <property type="project" value="UniProtKB-SubCell"/>
</dbReference>
<evidence type="ECO:0000256" key="5">
    <source>
        <dbReference type="SAM" id="Coils"/>
    </source>
</evidence>
<organism evidence="8 9">
    <name type="scientific">Sorghum bicolor</name>
    <name type="common">Sorghum</name>
    <name type="synonym">Sorghum vulgare</name>
    <dbReference type="NCBI Taxonomy" id="4558"/>
    <lineage>
        <taxon>Eukaryota</taxon>
        <taxon>Viridiplantae</taxon>
        <taxon>Streptophyta</taxon>
        <taxon>Embryophyta</taxon>
        <taxon>Tracheophyta</taxon>
        <taxon>Spermatophyta</taxon>
        <taxon>Magnoliopsida</taxon>
        <taxon>Liliopsida</taxon>
        <taxon>Poales</taxon>
        <taxon>Poaceae</taxon>
        <taxon>PACMAD clade</taxon>
        <taxon>Panicoideae</taxon>
        <taxon>Andropogonodae</taxon>
        <taxon>Andropogoneae</taxon>
        <taxon>Sorghinae</taxon>
        <taxon>Sorghum</taxon>
    </lineage>
</organism>
<evidence type="ECO:0000256" key="2">
    <source>
        <dbReference type="ARBA" id="ARBA00023015"/>
    </source>
</evidence>
<evidence type="ECO:0000313" key="8">
    <source>
        <dbReference type="EMBL" id="KAG0524253.1"/>
    </source>
</evidence>
<dbReference type="Proteomes" id="UP000807115">
    <property type="component" value="Chromosome 7"/>
</dbReference>
<comment type="caution">
    <text evidence="8">The sequence shown here is derived from an EMBL/GenBank/DDBJ whole genome shotgun (WGS) entry which is preliminary data.</text>
</comment>
<name>A0A921QLX9_SORBI</name>
<dbReference type="EMBL" id="CM027686">
    <property type="protein sequence ID" value="KAG0524252.1"/>
    <property type="molecule type" value="Genomic_DNA"/>
</dbReference>
<feature type="compositionally biased region" description="Basic and acidic residues" evidence="6">
    <location>
        <begin position="64"/>
        <end position="73"/>
    </location>
</feature>
<evidence type="ECO:0000256" key="6">
    <source>
        <dbReference type="SAM" id="MobiDB-lite"/>
    </source>
</evidence>
<dbReference type="PROSITE" id="PS50888">
    <property type="entry name" value="BHLH"/>
    <property type="match status" value="1"/>
</dbReference>
<dbReference type="KEGG" id="sbi:8060898"/>
<comment type="similarity">
    <text evidence="1">Belongs to the bHLH protein family.</text>
</comment>
<keyword evidence="4" id="KW-0539">Nucleus</keyword>
<dbReference type="EMBL" id="CM027686">
    <property type="protein sequence ID" value="KAG0524253.1"/>
    <property type="molecule type" value="Genomic_DNA"/>
</dbReference>
<feature type="domain" description="BHLH" evidence="7">
    <location>
        <begin position="96"/>
        <end position="145"/>
    </location>
</feature>
<dbReference type="PANTHER" id="PTHR11514">
    <property type="entry name" value="MYC"/>
    <property type="match status" value="1"/>
</dbReference>
<dbReference type="OrthoDB" id="691089at2759"/>
<gene>
    <name evidence="8" type="ORF">BDA96_07G194800</name>
</gene>
<evidence type="ECO:0000256" key="4">
    <source>
        <dbReference type="RuleBase" id="RU369104"/>
    </source>
</evidence>
<evidence type="ECO:0000256" key="3">
    <source>
        <dbReference type="ARBA" id="ARBA00023163"/>
    </source>
</evidence>
<dbReference type="InterPro" id="IPR036638">
    <property type="entry name" value="HLH_DNA-bd_sf"/>
</dbReference>
<protein>
    <recommendedName>
        <fullName evidence="4">Transcription factor</fullName>
        <shortName evidence="4">bHLH transcription factor</shortName>
    </recommendedName>
    <alternativeName>
        <fullName evidence="4">Basic helix-loop-helix protein</fullName>
    </alternativeName>
</protein>
<dbReference type="InterPro" id="IPR045084">
    <property type="entry name" value="AIB/MYC-like"/>
</dbReference>
<dbReference type="Pfam" id="PF00010">
    <property type="entry name" value="HLH"/>
    <property type="match status" value="1"/>
</dbReference>
<keyword evidence="5" id="KW-0175">Coiled coil</keyword>
<dbReference type="PANTHER" id="PTHR11514:SF154">
    <property type="entry name" value="TRANSCRIPTION FACTOR"/>
    <property type="match status" value="1"/>
</dbReference>
<dbReference type="SMART" id="SM00353">
    <property type="entry name" value="HLH"/>
    <property type="match status" value="1"/>
</dbReference>